<evidence type="ECO:0000313" key="2">
    <source>
        <dbReference type="Proteomes" id="UP000274822"/>
    </source>
</evidence>
<reference evidence="1 2" key="1">
    <citation type="journal article" date="2018" name="New Phytol.">
        <title>Phylogenomics of Endogonaceae and evolution of mycorrhizas within Mucoromycota.</title>
        <authorList>
            <person name="Chang Y."/>
            <person name="Desiro A."/>
            <person name="Na H."/>
            <person name="Sandor L."/>
            <person name="Lipzen A."/>
            <person name="Clum A."/>
            <person name="Barry K."/>
            <person name="Grigoriev I.V."/>
            <person name="Martin F.M."/>
            <person name="Stajich J.E."/>
            <person name="Smith M.E."/>
            <person name="Bonito G."/>
            <person name="Spatafora J.W."/>
        </authorList>
    </citation>
    <scope>NUCLEOTIDE SEQUENCE [LARGE SCALE GENOMIC DNA]</scope>
    <source>
        <strain evidence="1 2">AD002</strain>
    </source>
</reference>
<dbReference type="PANTHER" id="PTHR47642">
    <property type="entry name" value="ATP-DEPENDENT DNA HELICASE"/>
    <property type="match status" value="1"/>
</dbReference>
<gene>
    <name evidence="1" type="ORF">BC938DRAFT_483871</name>
</gene>
<organism evidence="1 2">
    <name type="scientific">Jimgerdemannia flammicorona</name>
    <dbReference type="NCBI Taxonomy" id="994334"/>
    <lineage>
        <taxon>Eukaryota</taxon>
        <taxon>Fungi</taxon>
        <taxon>Fungi incertae sedis</taxon>
        <taxon>Mucoromycota</taxon>
        <taxon>Mucoromycotina</taxon>
        <taxon>Endogonomycetes</taxon>
        <taxon>Endogonales</taxon>
        <taxon>Endogonaceae</taxon>
        <taxon>Jimgerdemannia</taxon>
    </lineage>
</organism>
<dbReference type="InterPro" id="IPR027417">
    <property type="entry name" value="P-loop_NTPase"/>
</dbReference>
<dbReference type="AlphaFoldDB" id="A0A433QB20"/>
<comment type="caution">
    <text evidence="1">The sequence shown here is derived from an EMBL/GenBank/DDBJ whole genome shotgun (WGS) entry which is preliminary data.</text>
</comment>
<dbReference type="Gene3D" id="3.40.50.300">
    <property type="entry name" value="P-loop containing nucleotide triphosphate hydrolases"/>
    <property type="match status" value="1"/>
</dbReference>
<protein>
    <recommendedName>
        <fullName evidence="3">ATP-dependent DNA helicase</fullName>
    </recommendedName>
</protein>
<dbReference type="EMBL" id="RBNJ01009288">
    <property type="protein sequence ID" value="RUS26977.1"/>
    <property type="molecule type" value="Genomic_DNA"/>
</dbReference>
<dbReference type="CDD" id="cd18809">
    <property type="entry name" value="SF1_C_RecD"/>
    <property type="match status" value="1"/>
</dbReference>
<evidence type="ECO:0000313" key="1">
    <source>
        <dbReference type="EMBL" id="RUS26977.1"/>
    </source>
</evidence>
<accession>A0A433QB20</accession>
<proteinExistence type="predicted"/>
<dbReference type="SUPFAM" id="SSF52540">
    <property type="entry name" value="P-loop containing nucleoside triphosphate hydrolases"/>
    <property type="match status" value="1"/>
</dbReference>
<evidence type="ECO:0008006" key="3">
    <source>
        <dbReference type="Google" id="ProtNLM"/>
    </source>
</evidence>
<dbReference type="Proteomes" id="UP000274822">
    <property type="component" value="Unassembled WGS sequence"/>
</dbReference>
<dbReference type="InterPro" id="IPR051055">
    <property type="entry name" value="PIF1_helicase"/>
</dbReference>
<name>A0A433QB20_9FUNG</name>
<sequence>MRLYPHRLSVKQENESHFLAMEDSPQVYRAFDTFTGIGYQFMERLDDSQAEGELTLKVGAQVMLLVNQDVRSSLFLCLGGDGTCTVEAFVEIDQWFTEANSRDLRVAREKLIGMHKEFLQWKDGHFGAMLPLVRFVCGRTVMIQVGLINLGRTSVPVCSLMSLWALRGSAVCLSGDRISYFDIIHLFCMLFPTQPNTWDMEISPGITITRTQLPLKLAWALTIHKAQGLSLDRVQLALTKVFAPGQAYVALSRCKSLEGLQLDEFMPDCVKVDLKVKKFAENYQKANLLLQSRPPTLRLLSLSPLETRSAPSLSPQNPPSKRRYDALTLEAPPNPKFARVNPDGDHGGDMDDDDLGIDDGYDDIFAEHASVAADLVGFSPFPAVDRHSGLGLPPSASWRAYAELAISMYLTESREREYGIPFEQLRDTFRCNFVSWLDERYKQIERSTTDEM</sequence>
<keyword evidence="2" id="KW-1185">Reference proteome</keyword>